<reference evidence="2" key="1">
    <citation type="submission" date="2024-07" db="EMBL/GenBank/DDBJ databases">
        <title>Two chromosome-level genome assemblies of Korean endemic species Abeliophyllum distichum and Forsythia ovata (Oleaceae).</title>
        <authorList>
            <person name="Jang H."/>
        </authorList>
    </citation>
    <scope>NUCLEOTIDE SEQUENCE [LARGE SCALE GENOMIC DNA]</scope>
</reference>
<dbReference type="AlphaFoldDB" id="A0ABD1WFS3"/>
<name>A0ABD1WFS3_9LAMI</name>
<comment type="caution">
    <text evidence="1">The sequence shown here is derived from an EMBL/GenBank/DDBJ whole genome shotgun (WGS) entry which is preliminary data.</text>
</comment>
<gene>
    <name evidence="1" type="ORF">Fot_10065</name>
</gene>
<organism evidence="1 2">
    <name type="scientific">Forsythia ovata</name>
    <dbReference type="NCBI Taxonomy" id="205694"/>
    <lineage>
        <taxon>Eukaryota</taxon>
        <taxon>Viridiplantae</taxon>
        <taxon>Streptophyta</taxon>
        <taxon>Embryophyta</taxon>
        <taxon>Tracheophyta</taxon>
        <taxon>Spermatophyta</taxon>
        <taxon>Magnoliopsida</taxon>
        <taxon>eudicotyledons</taxon>
        <taxon>Gunneridae</taxon>
        <taxon>Pentapetalae</taxon>
        <taxon>asterids</taxon>
        <taxon>lamiids</taxon>
        <taxon>Lamiales</taxon>
        <taxon>Oleaceae</taxon>
        <taxon>Forsythieae</taxon>
        <taxon>Forsythia</taxon>
    </lineage>
</organism>
<evidence type="ECO:0000313" key="1">
    <source>
        <dbReference type="EMBL" id="KAL2548535.1"/>
    </source>
</evidence>
<proteinExistence type="predicted"/>
<accession>A0ABD1WFS3</accession>
<sequence>MITGADSMVLKDRKFPCPNIVHFSGRNSDINLVELGEETVKEDDRAVLFEGGTLQSASPRIKAPLRSWMQNKSINSVALYKDCLCNTSLVLEGSKIKDWRKNSMPRISVVPQKGANILAMEVVEDFIYLNCSTSMSSLSIWLRGAQHKVRRLSARSKITSILSANDMILYGTETRLIKGWILL</sequence>
<keyword evidence="2" id="KW-1185">Reference proteome</keyword>
<protein>
    <submittedName>
        <fullName evidence="1">WD repeat domain-containing protein</fullName>
    </submittedName>
</protein>
<dbReference type="Proteomes" id="UP001604277">
    <property type="component" value="Unassembled WGS sequence"/>
</dbReference>
<evidence type="ECO:0000313" key="2">
    <source>
        <dbReference type="Proteomes" id="UP001604277"/>
    </source>
</evidence>
<dbReference type="EMBL" id="JBFOLJ010000003">
    <property type="protein sequence ID" value="KAL2548535.1"/>
    <property type="molecule type" value="Genomic_DNA"/>
</dbReference>